<accession>A0A1Y0SW59</accession>
<dbReference type="Proteomes" id="UP000225448">
    <property type="component" value="Segment"/>
</dbReference>
<evidence type="ECO:0000313" key="2">
    <source>
        <dbReference type="Proteomes" id="UP000225448"/>
    </source>
</evidence>
<keyword evidence="2" id="KW-1185">Reference proteome</keyword>
<sequence length="117" mass="12872">MSCCHCQKQVQTPAAQKCLPEIVQSPRRFWVCWPYATPTEYMSLADKAVLQSAGVYSFNAKEVATSKVVAMYPGDLGLVGFNRDGRPCVATYCQASARVTGAAYRAWLDKNTLKGKN</sequence>
<proteinExistence type="predicted"/>
<gene>
    <name evidence="1" type="ORF">PHABIO_173</name>
</gene>
<reference evidence="1 2" key="1">
    <citation type="submission" date="2017-05" db="EMBL/GenBank/DDBJ databases">
        <authorList>
            <person name="Song R."/>
            <person name="Chenine A.L."/>
            <person name="Ruprecht R.M."/>
        </authorList>
    </citation>
    <scope>NUCLEOTIDE SEQUENCE [LARGE SCALE GENOMIC DNA]</scope>
</reference>
<evidence type="ECO:0000313" key="1">
    <source>
        <dbReference type="EMBL" id="ARV76804.1"/>
    </source>
</evidence>
<dbReference type="EMBL" id="MF042360">
    <property type="protein sequence ID" value="ARV76804.1"/>
    <property type="molecule type" value="Genomic_DNA"/>
</dbReference>
<name>A0A1Y0SW59_9CAUD</name>
<protein>
    <submittedName>
        <fullName evidence="1">Uncharacterized protein</fullName>
    </submittedName>
</protein>
<organism evidence="1 2">
    <name type="scientific">Pseudomonas phage Phabio</name>
    <dbReference type="NCBI Taxonomy" id="2006668"/>
    <lineage>
        <taxon>Viruses</taxon>
        <taxon>Duplodnaviria</taxon>
        <taxon>Heunggongvirae</taxon>
        <taxon>Uroviricota</taxon>
        <taxon>Caudoviricetes</taxon>
        <taxon>Chimalliviridae</taxon>
        <taxon>Phabiovirus</taxon>
        <taxon>Phabiovirus phabio</taxon>
    </lineage>
</organism>